<dbReference type="OrthoDB" id="185618at2759"/>
<dbReference type="PROSITE" id="PS50157">
    <property type="entry name" value="ZINC_FINGER_C2H2_2"/>
    <property type="match status" value="2"/>
</dbReference>
<dbReference type="PANTHER" id="PTHR24406">
    <property type="entry name" value="TRANSCRIPTIONAL REPRESSOR CTCFL-RELATED"/>
    <property type="match status" value="1"/>
</dbReference>
<protein>
    <recommendedName>
        <fullName evidence="9">C2H2-type domain-containing protein</fullName>
    </recommendedName>
</protein>
<comment type="subcellular location">
    <subcellularLocation>
        <location evidence="1">Nucleus</location>
    </subcellularLocation>
</comment>
<evidence type="ECO:0000313" key="11">
    <source>
        <dbReference type="Proteomes" id="UP000714618"/>
    </source>
</evidence>
<feature type="compositionally biased region" description="Polar residues" evidence="8">
    <location>
        <begin position="163"/>
        <end position="177"/>
    </location>
</feature>
<organism evidence="10 11">
    <name type="scientific">Aureobasidium mustum</name>
    <dbReference type="NCBI Taxonomy" id="2773714"/>
    <lineage>
        <taxon>Eukaryota</taxon>
        <taxon>Fungi</taxon>
        <taxon>Dikarya</taxon>
        <taxon>Ascomycota</taxon>
        <taxon>Pezizomycotina</taxon>
        <taxon>Dothideomycetes</taxon>
        <taxon>Dothideomycetidae</taxon>
        <taxon>Dothideales</taxon>
        <taxon>Saccotheciaceae</taxon>
        <taxon>Aureobasidium</taxon>
    </lineage>
</organism>
<name>A0A9N8JF32_9PEZI</name>
<evidence type="ECO:0000256" key="5">
    <source>
        <dbReference type="ARBA" id="ARBA00022833"/>
    </source>
</evidence>
<evidence type="ECO:0000259" key="9">
    <source>
        <dbReference type="PROSITE" id="PS50157"/>
    </source>
</evidence>
<dbReference type="Gene3D" id="3.30.160.60">
    <property type="entry name" value="Classic Zinc Finger"/>
    <property type="match status" value="2"/>
</dbReference>
<dbReference type="GO" id="GO:0008270">
    <property type="term" value="F:zinc ion binding"/>
    <property type="evidence" value="ECO:0007669"/>
    <property type="project" value="UniProtKB-KW"/>
</dbReference>
<dbReference type="Pfam" id="PF12874">
    <property type="entry name" value="zf-met"/>
    <property type="match status" value="1"/>
</dbReference>
<evidence type="ECO:0000256" key="6">
    <source>
        <dbReference type="ARBA" id="ARBA00023242"/>
    </source>
</evidence>
<keyword evidence="5" id="KW-0862">Zinc</keyword>
<keyword evidence="4 7" id="KW-0863">Zinc-finger</keyword>
<reference evidence="10" key="1">
    <citation type="submission" date="2020-06" db="EMBL/GenBank/DDBJ databases">
        <authorList>
            <person name="Onetto C."/>
        </authorList>
    </citation>
    <scope>NUCLEOTIDE SEQUENCE</scope>
</reference>
<feature type="domain" description="C2H2-type" evidence="9">
    <location>
        <begin position="125"/>
        <end position="154"/>
    </location>
</feature>
<dbReference type="PROSITE" id="PS00028">
    <property type="entry name" value="ZINC_FINGER_C2H2_1"/>
    <property type="match status" value="4"/>
</dbReference>
<dbReference type="InterPro" id="IPR036236">
    <property type="entry name" value="Znf_C2H2_sf"/>
</dbReference>
<feature type="compositionally biased region" description="Polar residues" evidence="8">
    <location>
        <begin position="190"/>
        <end position="216"/>
    </location>
</feature>
<evidence type="ECO:0000256" key="4">
    <source>
        <dbReference type="ARBA" id="ARBA00022771"/>
    </source>
</evidence>
<keyword evidence="2" id="KW-0479">Metal-binding</keyword>
<evidence type="ECO:0000313" key="10">
    <source>
        <dbReference type="EMBL" id="CAD0086762.1"/>
    </source>
</evidence>
<dbReference type="EMBL" id="CAIJEO010000002">
    <property type="protein sequence ID" value="CAD0086762.1"/>
    <property type="molecule type" value="Genomic_DNA"/>
</dbReference>
<comment type="caution">
    <text evidence="10">The sequence shown here is derived from an EMBL/GenBank/DDBJ whole genome shotgun (WGS) entry which is preliminary data.</text>
</comment>
<proteinExistence type="predicted"/>
<evidence type="ECO:0000256" key="3">
    <source>
        <dbReference type="ARBA" id="ARBA00022737"/>
    </source>
</evidence>
<accession>A0A9N8JF32</accession>
<evidence type="ECO:0000256" key="8">
    <source>
        <dbReference type="SAM" id="MobiDB-lite"/>
    </source>
</evidence>
<dbReference type="InterPro" id="IPR050888">
    <property type="entry name" value="ZnF_C2H2-type_TF"/>
</dbReference>
<evidence type="ECO:0000256" key="7">
    <source>
        <dbReference type="PROSITE-ProRule" id="PRU00042"/>
    </source>
</evidence>
<feature type="region of interest" description="Disordered" evidence="8">
    <location>
        <begin position="156"/>
        <end position="216"/>
    </location>
</feature>
<dbReference type="AlphaFoldDB" id="A0A9N8JF32"/>
<keyword evidence="11" id="KW-1185">Reference proteome</keyword>
<dbReference type="InterPro" id="IPR013087">
    <property type="entry name" value="Znf_C2H2_type"/>
</dbReference>
<dbReference type="GO" id="GO:0005634">
    <property type="term" value="C:nucleus"/>
    <property type="evidence" value="ECO:0007669"/>
    <property type="project" value="UniProtKB-SubCell"/>
</dbReference>
<evidence type="ECO:0000256" key="1">
    <source>
        <dbReference type="ARBA" id="ARBA00004123"/>
    </source>
</evidence>
<gene>
    <name evidence="10" type="ORF">AWRI4233_LOCUS1047</name>
</gene>
<evidence type="ECO:0000256" key="2">
    <source>
        <dbReference type="ARBA" id="ARBA00022723"/>
    </source>
</evidence>
<feature type="domain" description="C2H2-type" evidence="9">
    <location>
        <begin position="32"/>
        <end position="61"/>
    </location>
</feature>
<dbReference type="Proteomes" id="UP000714618">
    <property type="component" value="Unassembled WGS sequence"/>
</dbReference>
<sequence length="577" mass="63834">MSYECDSCDREFYSWNGARQHMSALDHWKWPYECNSCERRFGSQRAADQHMSALNHWDSDSSSSDDDEIECDKCDQTFVSWEACSQHMTSLNHWFTDVCDTCSRRFVNRHALEQHMDHVGHKSSHYCSSCDRHFRYPSDLFQHLNSPIHLRTEPIHTAPATPIRSTTTRQSAPTAATSHILPVPGAPDATGSQPTSRPSARTPAANATSARLSVRGQTVIPSPAVVPTLPSSSALPDIQSTCAGTGSSSFSVFVEKTSSCPWTPYRTFSFDELRLADYRAGRKPVITSERPGIFGQSNDSTSAVVSLTACAPTNVRLVYHNKSTQTDASRPASSLYLSAASSRATTPDFTAATTPTGSASFHHIHETHSKLMKLVKNDDGELEWKSQAYGPVRIVVSKQTLTPRMVHMSVPVKGQEEPESFMCRFDEEAKAEELLDKLHKAIAEAQASSDSSTLFSLSEIKVQHTEPAEKPEVGDRPFCCTGPPKETEIVNCPFCRLGFYAVSDVIQHLETTSCLARSDLNRSNIHLRLEAVATNLFLLLAALHAHFEGEECLYTDHEKLREAVGNFELVVPPFGSC</sequence>
<dbReference type="SUPFAM" id="SSF50729">
    <property type="entry name" value="PH domain-like"/>
    <property type="match status" value="1"/>
</dbReference>
<dbReference type="SUPFAM" id="SSF57667">
    <property type="entry name" value="beta-beta-alpha zinc fingers"/>
    <property type="match status" value="2"/>
</dbReference>
<keyword evidence="6" id="KW-0539">Nucleus</keyword>
<dbReference type="SMART" id="SM00355">
    <property type="entry name" value="ZnF_C2H2"/>
    <property type="match status" value="5"/>
</dbReference>
<keyword evidence="3" id="KW-0677">Repeat</keyword>